<dbReference type="Gene3D" id="2.60.40.3230">
    <property type="match status" value="1"/>
</dbReference>
<accession>A0A9D1NIY1</accession>
<dbReference type="Pfam" id="PF07233">
    <property type="entry name" value="DUF1425"/>
    <property type="match status" value="1"/>
</dbReference>
<dbReference type="InterPro" id="IPR010824">
    <property type="entry name" value="DUF1425"/>
</dbReference>
<keyword evidence="1" id="KW-0732">Signal</keyword>
<dbReference type="CDD" id="cd09030">
    <property type="entry name" value="DUF1425"/>
    <property type="match status" value="1"/>
</dbReference>
<dbReference type="InterPro" id="IPR038483">
    <property type="entry name" value="YcfL-like_sf"/>
</dbReference>
<dbReference type="PROSITE" id="PS51257">
    <property type="entry name" value="PROKAR_LIPOPROTEIN"/>
    <property type="match status" value="1"/>
</dbReference>
<name>A0A9D1NIY1_9BACT</name>
<evidence type="ECO:0000313" key="2">
    <source>
        <dbReference type="EMBL" id="HIV03726.1"/>
    </source>
</evidence>
<evidence type="ECO:0000313" key="3">
    <source>
        <dbReference type="Proteomes" id="UP000886812"/>
    </source>
</evidence>
<reference evidence="2" key="1">
    <citation type="submission" date="2020-10" db="EMBL/GenBank/DDBJ databases">
        <authorList>
            <person name="Gilroy R."/>
        </authorList>
    </citation>
    <scope>NUCLEOTIDE SEQUENCE</scope>
    <source>
        <strain evidence="2">10669</strain>
    </source>
</reference>
<sequence length="144" mass="15801">MPKKILKKTSAVLGAFAVCALAACAPSVNTVENADAGANKSLMQDKRVITDWGTEDFADIIEIRAGTTADGQNLRVQIEIENSDNDDVGRLSYRVEWFDAQGLKIEIPSAWIPLAVQPRKRETITLVAPVPAARDFRVSFKRSE</sequence>
<reference evidence="2" key="2">
    <citation type="journal article" date="2021" name="PeerJ">
        <title>Extensive microbial diversity within the chicken gut microbiome revealed by metagenomics and culture.</title>
        <authorList>
            <person name="Gilroy R."/>
            <person name="Ravi A."/>
            <person name="Getino M."/>
            <person name="Pursley I."/>
            <person name="Horton D.L."/>
            <person name="Alikhan N.F."/>
            <person name="Baker D."/>
            <person name="Gharbi K."/>
            <person name="Hall N."/>
            <person name="Watson M."/>
            <person name="Adriaenssens E.M."/>
            <person name="Foster-Nyarko E."/>
            <person name="Jarju S."/>
            <person name="Secka A."/>
            <person name="Antonio M."/>
            <person name="Oren A."/>
            <person name="Chaudhuri R.R."/>
            <person name="La Ragione R."/>
            <person name="Hildebrand F."/>
            <person name="Pallen M.J."/>
        </authorList>
    </citation>
    <scope>NUCLEOTIDE SEQUENCE</scope>
    <source>
        <strain evidence="2">10669</strain>
    </source>
</reference>
<organism evidence="2 3">
    <name type="scientific">Candidatus Spyradosoma merdigallinarum</name>
    <dbReference type="NCBI Taxonomy" id="2840950"/>
    <lineage>
        <taxon>Bacteria</taxon>
        <taxon>Pseudomonadati</taxon>
        <taxon>Verrucomicrobiota</taxon>
        <taxon>Opitutia</taxon>
        <taxon>Opitutia incertae sedis</taxon>
        <taxon>Candidatus Spyradosoma</taxon>
    </lineage>
</organism>
<dbReference type="AlphaFoldDB" id="A0A9D1NIY1"/>
<dbReference type="Proteomes" id="UP000886812">
    <property type="component" value="Unassembled WGS sequence"/>
</dbReference>
<comment type="caution">
    <text evidence="2">The sequence shown here is derived from an EMBL/GenBank/DDBJ whole genome shotgun (WGS) entry which is preliminary data.</text>
</comment>
<proteinExistence type="predicted"/>
<protein>
    <submittedName>
        <fullName evidence="2">YcfL family protein</fullName>
    </submittedName>
</protein>
<evidence type="ECO:0000256" key="1">
    <source>
        <dbReference type="SAM" id="SignalP"/>
    </source>
</evidence>
<feature type="signal peptide" evidence="1">
    <location>
        <begin position="1"/>
        <end position="22"/>
    </location>
</feature>
<feature type="chain" id="PRO_5039642963" evidence="1">
    <location>
        <begin position="23"/>
        <end position="144"/>
    </location>
</feature>
<gene>
    <name evidence="2" type="ORF">IAC75_01055</name>
</gene>
<dbReference type="EMBL" id="DVOG01000029">
    <property type="protein sequence ID" value="HIV03726.1"/>
    <property type="molecule type" value="Genomic_DNA"/>
</dbReference>